<evidence type="ECO:0000313" key="2">
    <source>
        <dbReference type="WBParaSite" id="PS1159_v2.g11040.t1"/>
    </source>
</evidence>
<sequence length="120" mass="14100">CDIDPSPKVSKHFDENGNANNFVQQFSKEKDRKKEPPKKKPQNSAAFYWILKNSDVKVKDQQLIEMEVDNEHIDRSQTFSHINSFKKELATSQGQINCYMQYQTNDKQKHFDLKMDESSN</sequence>
<name>A0AC35EV16_9BILA</name>
<evidence type="ECO:0000313" key="1">
    <source>
        <dbReference type="Proteomes" id="UP000887580"/>
    </source>
</evidence>
<organism evidence="1 2">
    <name type="scientific">Panagrolaimus sp. PS1159</name>
    <dbReference type="NCBI Taxonomy" id="55785"/>
    <lineage>
        <taxon>Eukaryota</taxon>
        <taxon>Metazoa</taxon>
        <taxon>Ecdysozoa</taxon>
        <taxon>Nematoda</taxon>
        <taxon>Chromadorea</taxon>
        <taxon>Rhabditida</taxon>
        <taxon>Tylenchina</taxon>
        <taxon>Panagrolaimomorpha</taxon>
        <taxon>Panagrolaimoidea</taxon>
        <taxon>Panagrolaimidae</taxon>
        <taxon>Panagrolaimus</taxon>
    </lineage>
</organism>
<reference evidence="2" key="1">
    <citation type="submission" date="2022-11" db="UniProtKB">
        <authorList>
            <consortium name="WormBaseParasite"/>
        </authorList>
    </citation>
    <scope>IDENTIFICATION</scope>
</reference>
<dbReference type="WBParaSite" id="PS1159_v2.g11040.t1">
    <property type="protein sequence ID" value="PS1159_v2.g11040.t1"/>
    <property type="gene ID" value="PS1159_v2.g11040"/>
</dbReference>
<proteinExistence type="predicted"/>
<accession>A0AC35EV16</accession>
<dbReference type="Proteomes" id="UP000887580">
    <property type="component" value="Unplaced"/>
</dbReference>
<protein>
    <submittedName>
        <fullName evidence="2">Uncharacterized protein</fullName>
    </submittedName>
</protein>